<comment type="caution">
    <text evidence="2">The sequence shown here is derived from an EMBL/GenBank/DDBJ whole genome shotgun (WGS) entry which is preliminary data.</text>
</comment>
<dbReference type="RefSeq" id="WP_152816858.1">
    <property type="nucleotide sequence ID" value="NZ_VJXX01000006.1"/>
</dbReference>
<feature type="compositionally biased region" description="Basic and acidic residues" evidence="1">
    <location>
        <begin position="135"/>
        <end position="150"/>
    </location>
</feature>
<name>A0A7X1NS23_9MICC</name>
<dbReference type="OrthoDB" id="4949576at2"/>
<feature type="compositionally biased region" description="Gly residues" evidence="1">
    <location>
        <begin position="67"/>
        <end position="82"/>
    </location>
</feature>
<keyword evidence="3" id="KW-1185">Reference proteome</keyword>
<dbReference type="EMBL" id="VJXX01000006">
    <property type="protein sequence ID" value="MPY11986.1"/>
    <property type="molecule type" value="Genomic_DNA"/>
</dbReference>
<evidence type="ECO:0000313" key="3">
    <source>
        <dbReference type="Proteomes" id="UP000326464"/>
    </source>
</evidence>
<evidence type="ECO:0000256" key="1">
    <source>
        <dbReference type="SAM" id="MobiDB-lite"/>
    </source>
</evidence>
<reference evidence="3" key="1">
    <citation type="submission" date="2019-07" db="EMBL/GenBank/DDBJ databases">
        <title>Arthrobacter KR32 sp. nov., isolated from mountain cheese made of cows milk.</title>
        <authorList>
            <person name="Flegler A."/>
        </authorList>
    </citation>
    <scope>NUCLEOTIDE SEQUENCE [LARGE SCALE GENOMIC DNA]</scope>
    <source>
        <strain evidence="3">KR32</strain>
    </source>
</reference>
<dbReference type="AlphaFoldDB" id="A0A7X1NS23"/>
<accession>A0A7X1NS23</accession>
<proteinExistence type="predicted"/>
<feature type="region of interest" description="Disordered" evidence="1">
    <location>
        <begin position="1"/>
        <end position="156"/>
    </location>
</feature>
<evidence type="ECO:0000313" key="2">
    <source>
        <dbReference type="EMBL" id="MPY11986.1"/>
    </source>
</evidence>
<gene>
    <name evidence="2" type="ORF">FNH21_14880</name>
</gene>
<protein>
    <submittedName>
        <fullName evidence="2">Uncharacterized protein</fullName>
    </submittedName>
</protein>
<sequence length="156" mass="15095">MTEPSSSAGHPDGATLPAEHPLGPAAPVPPREKESAAPSHADAPTPGHEAGAPLQADAAAAVDDAGVGEGSAGSGNDGGGNDGRPDADRREAVLDPSAGGSTHRSASIRDEQGTHSAGTVPAAFNGDGTPDDPADDGRPEDAAAEPDRWDSGGSAG</sequence>
<feature type="compositionally biased region" description="Low complexity" evidence="1">
    <location>
        <begin position="49"/>
        <end position="65"/>
    </location>
</feature>
<feature type="compositionally biased region" description="Basic and acidic residues" evidence="1">
    <location>
        <begin position="83"/>
        <end position="93"/>
    </location>
</feature>
<dbReference type="Proteomes" id="UP000326464">
    <property type="component" value="Unassembled WGS sequence"/>
</dbReference>
<organism evidence="2 3">
    <name type="scientific">Arthrobacter bussei</name>
    <dbReference type="NCBI Taxonomy" id="2594179"/>
    <lineage>
        <taxon>Bacteria</taxon>
        <taxon>Bacillati</taxon>
        <taxon>Actinomycetota</taxon>
        <taxon>Actinomycetes</taxon>
        <taxon>Micrococcales</taxon>
        <taxon>Micrococcaceae</taxon>
        <taxon>Arthrobacter</taxon>
    </lineage>
</organism>